<keyword evidence="1" id="KW-1133">Transmembrane helix</keyword>
<evidence type="ECO:0000256" key="1">
    <source>
        <dbReference type="SAM" id="Phobius"/>
    </source>
</evidence>
<accession>A0A849HP12</accession>
<name>A0A849HP12_9MICO</name>
<dbReference type="RefSeq" id="WP_171245408.1">
    <property type="nucleotide sequence ID" value="NZ_JABEPQ010000009.1"/>
</dbReference>
<gene>
    <name evidence="3" type="ORF">HJG52_20045</name>
</gene>
<proteinExistence type="predicted"/>
<keyword evidence="1" id="KW-0812">Transmembrane</keyword>
<dbReference type="Proteomes" id="UP000588586">
    <property type="component" value="Unassembled WGS sequence"/>
</dbReference>
<dbReference type="AlphaFoldDB" id="A0A849HP12"/>
<reference evidence="3 4" key="1">
    <citation type="submission" date="2020-04" db="EMBL/GenBank/DDBJ databases">
        <title>Knoellia sp. isolate from air conditioner.</title>
        <authorList>
            <person name="Chea S."/>
            <person name="Kim D.-U."/>
        </authorList>
    </citation>
    <scope>NUCLEOTIDE SEQUENCE [LARGE SCALE GENOMIC DNA]</scope>
    <source>
        <strain evidence="3 4">DB2414S</strain>
    </source>
</reference>
<evidence type="ECO:0000313" key="3">
    <source>
        <dbReference type="EMBL" id="NNM48284.1"/>
    </source>
</evidence>
<organism evidence="3 4">
    <name type="scientific">Knoellia koreensis</name>
    <dbReference type="NCBI Taxonomy" id="2730921"/>
    <lineage>
        <taxon>Bacteria</taxon>
        <taxon>Bacillati</taxon>
        <taxon>Actinomycetota</taxon>
        <taxon>Actinomycetes</taxon>
        <taxon>Micrococcales</taxon>
        <taxon>Intrasporangiaceae</taxon>
        <taxon>Knoellia</taxon>
    </lineage>
</organism>
<keyword evidence="1" id="KW-0472">Membrane</keyword>
<feature type="transmembrane region" description="Helical" evidence="1">
    <location>
        <begin position="20"/>
        <end position="40"/>
    </location>
</feature>
<keyword evidence="4" id="KW-1185">Reference proteome</keyword>
<protein>
    <submittedName>
        <fullName evidence="3">Pilus assembly protein</fullName>
    </submittedName>
</protein>
<comment type="caution">
    <text evidence="3">The sequence shown here is derived from an EMBL/GenBank/DDBJ whole genome shotgun (WGS) entry which is preliminary data.</text>
</comment>
<dbReference type="EMBL" id="JABEPQ010000009">
    <property type="protein sequence ID" value="NNM48284.1"/>
    <property type="molecule type" value="Genomic_DNA"/>
</dbReference>
<dbReference type="Pfam" id="PF07811">
    <property type="entry name" value="TadE"/>
    <property type="match status" value="1"/>
</dbReference>
<sequence length="148" mass="15118">MTSHRRVRRRARDDRGSAAIEAAIGVPAFLLFVGLIIFAGRVAVAHQAIESAAASAARSASIARTQQAAVADAHSAAAGSLTDQDVHCVTQQVHVDASGFGAPVGTPATVTATVSCVVDLADLAVPGVPGTRTVTATMSSPIDTYRER</sequence>
<evidence type="ECO:0000313" key="4">
    <source>
        <dbReference type="Proteomes" id="UP000588586"/>
    </source>
</evidence>
<evidence type="ECO:0000259" key="2">
    <source>
        <dbReference type="Pfam" id="PF07811"/>
    </source>
</evidence>
<feature type="domain" description="TadE-like" evidence="2">
    <location>
        <begin position="16"/>
        <end position="58"/>
    </location>
</feature>
<dbReference type="InterPro" id="IPR012495">
    <property type="entry name" value="TadE-like_dom"/>
</dbReference>